<evidence type="ECO:0000313" key="2">
    <source>
        <dbReference type="Proteomes" id="UP000001007"/>
    </source>
</evidence>
<dbReference type="eggNOG" id="COG0613">
    <property type="taxonomic scope" value="Bacteria"/>
</dbReference>
<dbReference type="AlphaFoldDB" id="Q8KGC4"/>
<dbReference type="KEGG" id="cte:CT0044"/>
<organism evidence="1 2">
    <name type="scientific">Chlorobaculum tepidum (strain ATCC 49652 / DSM 12025 / NBRC 103806 / TLS)</name>
    <name type="common">Chlorobium tepidum</name>
    <dbReference type="NCBI Taxonomy" id="194439"/>
    <lineage>
        <taxon>Bacteria</taxon>
        <taxon>Pseudomonadati</taxon>
        <taxon>Chlorobiota</taxon>
        <taxon>Chlorobiia</taxon>
        <taxon>Chlorobiales</taxon>
        <taxon>Chlorobiaceae</taxon>
        <taxon>Chlorobaculum</taxon>
    </lineage>
</organism>
<dbReference type="EMBL" id="AE006470">
    <property type="protein sequence ID" value="AAM71292.1"/>
    <property type="molecule type" value="Genomic_DNA"/>
</dbReference>
<dbReference type="STRING" id="194439.CT0044"/>
<reference evidence="1 2" key="1">
    <citation type="journal article" date="2002" name="Proc. Natl. Acad. Sci. U.S.A.">
        <title>The complete genome sequence of Chlorobium tepidum TLS, a photosynthetic, anaerobic, green-sulfur bacterium.</title>
        <authorList>
            <person name="Eisen J.A."/>
            <person name="Nelson K.E."/>
            <person name="Paulsen I.T."/>
            <person name="Heidelberg J.F."/>
            <person name="Wu M."/>
            <person name="Dodson R.J."/>
            <person name="Deboy R."/>
            <person name="Gwinn M.L."/>
            <person name="Nelson W.C."/>
            <person name="Haft D.H."/>
            <person name="Hickey E.K."/>
            <person name="Peterson J.D."/>
            <person name="Durkin A.S."/>
            <person name="Kolonay J.L."/>
            <person name="Yang F."/>
            <person name="Holt I."/>
            <person name="Umayam L.A."/>
            <person name="Mason T."/>
            <person name="Brenner M."/>
            <person name="Shea T.P."/>
            <person name="Parksey D."/>
            <person name="Nierman W.C."/>
            <person name="Feldblyum T.V."/>
            <person name="Hansen C.L."/>
            <person name="Craven M.B."/>
            <person name="Radune D."/>
            <person name="Vamathevan J."/>
            <person name="Khouri H."/>
            <person name="White O."/>
            <person name="Gruber T.M."/>
            <person name="Ketchum K.A."/>
            <person name="Venter J.C."/>
            <person name="Tettelin H."/>
            <person name="Bryant D.A."/>
            <person name="Fraser C.M."/>
        </authorList>
    </citation>
    <scope>NUCLEOTIDE SEQUENCE [LARGE SCALE GENOMIC DNA]</scope>
    <source>
        <strain evidence="2">ATCC 49652 / DSM 12025 / NBRC 103806 / TLS</strain>
    </source>
</reference>
<dbReference type="HOGENOM" id="CLU_1500957_0_0_10"/>
<sequence>MAVIEKAQGFILGDWVDRRVSRQTAKDFFSSGAHVFPEHEKPVYIDMTPTALGKGPRLPAIPVSGTTPAKSRRSSLWENHEQLATLFDDWEVANRNDLFSVVGLKKFNYIANSDFHERRHLLSWKTLLRCEKMSSRLRPPSERMSRFRYFCAVVEKSGCDLRPQKRNDGRCFQALCRFV</sequence>
<protein>
    <submittedName>
        <fullName evidence="1">Uncharacterized protein</fullName>
    </submittedName>
</protein>
<evidence type="ECO:0000313" key="1">
    <source>
        <dbReference type="EMBL" id="AAM71292.1"/>
    </source>
</evidence>
<proteinExistence type="predicted"/>
<dbReference type="Proteomes" id="UP000001007">
    <property type="component" value="Chromosome"/>
</dbReference>
<gene>
    <name evidence="1" type="ordered locus">CT0044</name>
</gene>
<name>Q8KGC4_CHLTE</name>
<dbReference type="OrthoDB" id="9804333at2"/>
<accession>Q8KGC4</accession>
<keyword evidence="2" id="KW-1185">Reference proteome</keyword>
<dbReference type="Gene3D" id="3.20.20.140">
    <property type="entry name" value="Metal-dependent hydrolases"/>
    <property type="match status" value="1"/>
</dbReference>
<dbReference type="EnsemblBacteria" id="AAM71292">
    <property type="protein sequence ID" value="AAM71292"/>
    <property type="gene ID" value="CT0044"/>
</dbReference>